<dbReference type="Proteomes" id="UP001153555">
    <property type="component" value="Unassembled WGS sequence"/>
</dbReference>
<dbReference type="NCBIfam" id="TIGR01566">
    <property type="entry name" value="ZF_HD_prot_N"/>
    <property type="match status" value="1"/>
</dbReference>
<evidence type="ECO:0000313" key="7">
    <source>
        <dbReference type="Proteomes" id="UP001153555"/>
    </source>
</evidence>
<dbReference type="PANTHER" id="PTHR31948:SF140">
    <property type="entry name" value="ZINC-FINGER HOMEODOMAIN PROTEIN 2"/>
    <property type="match status" value="1"/>
</dbReference>
<feature type="region of interest" description="Disordered" evidence="4">
    <location>
        <begin position="84"/>
        <end position="126"/>
    </location>
</feature>
<dbReference type="GO" id="GO:0003700">
    <property type="term" value="F:DNA-binding transcription factor activity"/>
    <property type="evidence" value="ECO:0007669"/>
    <property type="project" value="TreeGrafter"/>
</dbReference>
<keyword evidence="6" id="KW-0371">Homeobox</keyword>
<dbReference type="GO" id="GO:0000976">
    <property type="term" value="F:transcription cis-regulatory region binding"/>
    <property type="evidence" value="ECO:0007669"/>
    <property type="project" value="TreeGrafter"/>
</dbReference>
<evidence type="ECO:0000256" key="2">
    <source>
        <dbReference type="ARBA" id="ARBA00022771"/>
    </source>
</evidence>
<dbReference type="PANTHER" id="PTHR31948">
    <property type="entry name" value="ZINC-FINGER HOMEODOMAIN PROTEIN 2"/>
    <property type="match status" value="1"/>
</dbReference>
<feature type="domain" description="ZF-HD dimerization-type" evidence="5">
    <location>
        <begin position="18"/>
        <end position="67"/>
    </location>
</feature>
<dbReference type="EMBL" id="CACSLK010031421">
    <property type="protein sequence ID" value="CAA0839002.1"/>
    <property type="molecule type" value="Genomic_DNA"/>
</dbReference>
<keyword evidence="2" id="KW-0863">Zinc-finger</keyword>
<keyword evidence="7" id="KW-1185">Reference proteome</keyword>
<dbReference type="Gene3D" id="1.10.10.60">
    <property type="entry name" value="Homeodomain-like"/>
    <property type="match status" value="1"/>
</dbReference>
<keyword evidence="1" id="KW-0479">Metal-binding</keyword>
<gene>
    <name evidence="6" type="ORF">SHERM_05573</name>
</gene>
<evidence type="ECO:0000256" key="1">
    <source>
        <dbReference type="ARBA" id="ARBA00022723"/>
    </source>
</evidence>
<sequence>MANTSANGSRLELVAIMHRECMHNHGAALGEYILDGCALFQPGGPNGSPSFRKCATCGCHRNFHKRVEVDFPHPNRVEITDLHLRSRPPQQNPARRAPEPEILDLPSHGPQAANQEEEGPAGHRRYLTSEQKARLREIIESNNWKMFRDYSPEEIAEVCAEVGIPRQCLKNWVSFARREQRQAGER</sequence>
<dbReference type="OrthoDB" id="913385at2759"/>
<comment type="caution">
    <text evidence="6">The sequence shown here is derived from an EMBL/GenBank/DDBJ whole genome shotgun (WGS) entry which is preliminary data.</text>
</comment>
<protein>
    <submittedName>
        <fullName evidence="6">Homeobox protein 26</fullName>
    </submittedName>
</protein>
<evidence type="ECO:0000256" key="4">
    <source>
        <dbReference type="SAM" id="MobiDB-lite"/>
    </source>
</evidence>
<dbReference type="Pfam" id="PF04770">
    <property type="entry name" value="ZF-HD_dimer"/>
    <property type="match status" value="1"/>
</dbReference>
<proteinExistence type="predicted"/>
<keyword evidence="3" id="KW-0862">Zinc</keyword>
<dbReference type="PROSITE" id="PS51523">
    <property type="entry name" value="ZF_HD_DIMER"/>
    <property type="match status" value="1"/>
</dbReference>
<keyword evidence="6" id="KW-0238">DNA-binding</keyword>
<name>A0A9N7NYM6_STRHE</name>
<dbReference type="InterPro" id="IPR006456">
    <property type="entry name" value="ZF_HD_homeobox_Cys/His_dimer"/>
</dbReference>
<reference evidence="6" key="1">
    <citation type="submission" date="2019-12" db="EMBL/GenBank/DDBJ databases">
        <authorList>
            <person name="Scholes J."/>
        </authorList>
    </citation>
    <scope>NUCLEOTIDE SEQUENCE</scope>
</reference>
<dbReference type="GO" id="GO:0050793">
    <property type="term" value="P:regulation of developmental process"/>
    <property type="evidence" value="ECO:0007669"/>
    <property type="project" value="TreeGrafter"/>
</dbReference>
<dbReference type="GO" id="GO:0005634">
    <property type="term" value="C:nucleus"/>
    <property type="evidence" value="ECO:0007669"/>
    <property type="project" value="TreeGrafter"/>
</dbReference>
<organism evidence="6 7">
    <name type="scientific">Striga hermonthica</name>
    <name type="common">Purple witchweed</name>
    <name type="synonym">Buchnera hermonthica</name>
    <dbReference type="NCBI Taxonomy" id="68872"/>
    <lineage>
        <taxon>Eukaryota</taxon>
        <taxon>Viridiplantae</taxon>
        <taxon>Streptophyta</taxon>
        <taxon>Embryophyta</taxon>
        <taxon>Tracheophyta</taxon>
        <taxon>Spermatophyta</taxon>
        <taxon>Magnoliopsida</taxon>
        <taxon>eudicotyledons</taxon>
        <taxon>Gunneridae</taxon>
        <taxon>Pentapetalae</taxon>
        <taxon>asterids</taxon>
        <taxon>lamiids</taxon>
        <taxon>Lamiales</taxon>
        <taxon>Orobanchaceae</taxon>
        <taxon>Buchnereae</taxon>
        <taxon>Striga</taxon>
    </lineage>
</organism>
<dbReference type="GO" id="GO:0008270">
    <property type="term" value="F:zinc ion binding"/>
    <property type="evidence" value="ECO:0007669"/>
    <property type="project" value="UniProtKB-KW"/>
</dbReference>
<evidence type="ECO:0000259" key="5">
    <source>
        <dbReference type="PROSITE" id="PS51523"/>
    </source>
</evidence>
<accession>A0A9N7NYM6</accession>
<evidence type="ECO:0000313" key="6">
    <source>
        <dbReference type="EMBL" id="CAA0839002.1"/>
    </source>
</evidence>
<dbReference type="AlphaFoldDB" id="A0A9N7NYM6"/>
<evidence type="ECO:0000256" key="3">
    <source>
        <dbReference type="ARBA" id="ARBA00022833"/>
    </source>
</evidence>